<keyword evidence="3" id="KW-1133">Transmembrane helix</keyword>
<comment type="caution">
    <text evidence="5">The sequence shown here is derived from an EMBL/GenBank/DDBJ whole genome shotgun (WGS) entry which is preliminary data.</text>
</comment>
<feature type="domain" description="Putative zinc-finger" evidence="4">
    <location>
        <begin position="7"/>
        <end position="41"/>
    </location>
</feature>
<dbReference type="Proteomes" id="UP001161691">
    <property type="component" value="Unassembled WGS sequence"/>
</dbReference>
<comment type="similarity">
    <text evidence="1">Belongs to the zinc-associated anti-sigma factor (ZAS) superfamily. Anti-sigma-W factor family.</text>
</comment>
<dbReference type="RefSeq" id="WP_282906665.1">
    <property type="nucleotide sequence ID" value="NZ_JAGRPV010000001.1"/>
</dbReference>
<proteinExistence type="inferred from homology"/>
<dbReference type="InterPro" id="IPR041916">
    <property type="entry name" value="Anti_sigma_zinc_sf"/>
</dbReference>
<gene>
    <name evidence="5" type="ORF">KB449_01510</name>
</gene>
<feature type="transmembrane region" description="Helical" evidence="3">
    <location>
        <begin position="73"/>
        <end position="94"/>
    </location>
</feature>
<dbReference type="Gene3D" id="1.10.10.1320">
    <property type="entry name" value="Anti-sigma factor, zinc-finger domain"/>
    <property type="match status" value="1"/>
</dbReference>
<dbReference type="InterPro" id="IPR027383">
    <property type="entry name" value="Znf_put"/>
</dbReference>
<evidence type="ECO:0000256" key="1">
    <source>
        <dbReference type="ARBA" id="ARBA00024353"/>
    </source>
</evidence>
<evidence type="ECO:0000256" key="3">
    <source>
        <dbReference type="SAM" id="Phobius"/>
    </source>
</evidence>
<accession>A0ABT6T9V7</accession>
<evidence type="ECO:0000256" key="2">
    <source>
        <dbReference type="ARBA" id="ARBA00024438"/>
    </source>
</evidence>
<dbReference type="Pfam" id="PF13490">
    <property type="entry name" value="zf-HC2"/>
    <property type="match status" value="1"/>
</dbReference>
<keyword evidence="6" id="KW-1185">Reference proteome</keyword>
<reference evidence="5" key="1">
    <citation type="submission" date="2023-04" db="EMBL/GenBank/DDBJ databases">
        <title>Comparative genomic analysis of Cohnella hashimotonis sp. nov., isolated from the International Space Station.</title>
        <authorList>
            <person name="Venkateswaran K."/>
            <person name="Simpson A."/>
        </authorList>
    </citation>
    <scope>NUCLEOTIDE SEQUENCE</scope>
    <source>
        <strain evidence="5">F6_2S_P_1</strain>
    </source>
</reference>
<sequence>MEPRLNCEIVQDLLPNYIEGLTSESTNKSIQEHLAGCGECRRTLEQMTRDTHGIKAAPPKQINFMKKIKRRQWLIASVSVAIVAALLIGAYYLFGTRDFPVPASEAKITEVYQTQDGTIHYRVTANIKGFVSRVTTHGNKHTQIYRIYEHRQLFSKEKASMITLPENWLSTKNADTNLEKTGIYFEGINKDDRITIWEKGMTIPTATAEQEEAYQRYLGR</sequence>
<name>A0ABT6T9V7_9BACL</name>
<keyword evidence="3" id="KW-0472">Membrane</keyword>
<protein>
    <recommendedName>
        <fullName evidence="2">Anti-sigma-W factor RsiW</fullName>
    </recommendedName>
</protein>
<evidence type="ECO:0000313" key="6">
    <source>
        <dbReference type="Proteomes" id="UP001161691"/>
    </source>
</evidence>
<evidence type="ECO:0000313" key="5">
    <source>
        <dbReference type="EMBL" id="MDI4643611.1"/>
    </source>
</evidence>
<keyword evidence="3" id="KW-0812">Transmembrane</keyword>
<evidence type="ECO:0000259" key="4">
    <source>
        <dbReference type="Pfam" id="PF13490"/>
    </source>
</evidence>
<organism evidence="5 6">
    <name type="scientific">Cohnella hashimotonis</name>
    <dbReference type="NCBI Taxonomy" id="2826895"/>
    <lineage>
        <taxon>Bacteria</taxon>
        <taxon>Bacillati</taxon>
        <taxon>Bacillota</taxon>
        <taxon>Bacilli</taxon>
        <taxon>Bacillales</taxon>
        <taxon>Paenibacillaceae</taxon>
        <taxon>Cohnella</taxon>
    </lineage>
</organism>
<dbReference type="EMBL" id="JAGRPV010000001">
    <property type="protein sequence ID" value="MDI4643611.1"/>
    <property type="molecule type" value="Genomic_DNA"/>
</dbReference>